<sequence length="273" mass="32105">MNNKNKENNKKATLKDVYPVSVNSQQCVGPCYYSNTKIIHPLTLEEIKDVDHNFCPVNTFVFTDPHTKKNILSVIDKCFVPTARETKMDDLLRDNVIAPQFHFSSDYFVKVYYKINNLEDLLRWLDTHSTDPYKTRERVFNNGMAVYGDQVTIIDHRMVYFVNDIMVQNLPKIYRRLKAYITVKDDKVILVDTDSGKHYGQDADSEENVKRTIGAVRTYIREKFLGSDNIQQFLSKFVRYYKEEMTNQNISDILVDHMIDYTIKRIKLTLEQQ</sequence>
<dbReference type="EMBL" id="UPSH01000001">
    <property type="protein sequence ID" value="VBB17952.1"/>
    <property type="molecule type" value="Genomic_DNA"/>
</dbReference>
<evidence type="ECO:0000313" key="1">
    <source>
        <dbReference type="EMBL" id="VBB17952.1"/>
    </source>
</evidence>
<proteinExistence type="predicted"/>
<evidence type="ECO:0000313" key="2">
    <source>
        <dbReference type="Proteomes" id="UP000594342"/>
    </source>
</evidence>
<reference evidence="1 2" key="1">
    <citation type="submission" date="2018-10" db="EMBL/GenBank/DDBJ databases">
        <authorList>
            <consortium name="IHU Genomes"/>
        </authorList>
    </citation>
    <scope>NUCLEOTIDE SEQUENCE [LARGE SCALE GENOMIC DNA]</scope>
    <source>
        <strain evidence="1 2">A1</strain>
    </source>
</reference>
<accession>A0A5K0U965</accession>
<dbReference type="Proteomes" id="UP000594342">
    <property type="component" value="Unassembled WGS sequence"/>
</dbReference>
<name>A0A5K0U965_9VIRU</name>
<organism evidence="1 2">
    <name type="scientific">Yasminevirus sp. GU-2018</name>
    <dbReference type="NCBI Taxonomy" id="2420051"/>
    <lineage>
        <taxon>Viruses</taxon>
        <taxon>Varidnaviria</taxon>
        <taxon>Bamfordvirae</taxon>
        <taxon>Nucleocytoviricota</taxon>
        <taxon>Megaviricetes</taxon>
        <taxon>Imitervirales</taxon>
        <taxon>Mimiviridae</taxon>
        <taxon>Klosneuvirinae</taxon>
        <taxon>Yasminevirus</taxon>
        <taxon>Yasminevirus saudimassiliense</taxon>
    </lineage>
</organism>
<gene>
    <name evidence="1" type="ORF">YASMINEVIRUS_415</name>
</gene>
<protein>
    <submittedName>
        <fullName evidence="1">Uncharacterized protein</fullName>
    </submittedName>
</protein>
<keyword evidence="2" id="KW-1185">Reference proteome</keyword>
<comment type="caution">
    <text evidence="1">The sequence shown here is derived from an EMBL/GenBank/DDBJ whole genome shotgun (WGS) entry which is preliminary data.</text>
</comment>